<dbReference type="Proteomes" id="UP000006038">
    <property type="component" value="Chromosome 4"/>
</dbReference>
<organism evidence="1">
    <name type="scientific">Oryza brachyantha</name>
    <name type="common">malo sina</name>
    <dbReference type="NCBI Taxonomy" id="4533"/>
    <lineage>
        <taxon>Eukaryota</taxon>
        <taxon>Viridiplantae</taxon>
        <taxon>Streptophyta</taxon>
        <taxon>Embryophyta</taxon>
        <taxon>Tracheophyta</taxon>
        <taxon>Spermatophyta</taxon>
        <taxon>Magnoliopsida</taxon>
        <taxon>Liliopsida</taxon>
        <taxon>Poales</taxon>
        <taxon>Poaceae</taxon>
        <taxon>BOP clade</taxon>
        <taxon>Oryzoideae</taxon>
        <taxon>Oryzeae</taxon>
        <taxon>Oryzinae</taxon>
        <taxon>Oryza</taxon>
    </lineage>
</organism>
<proteinExistence type="predicted"/>
<sequence>MVCSFPSWKQNRIWKCCGLEGPSCSEETTIYKMFRPEWGYIHKNEWAHSCTHSIPFTSLHSKP</sequence>
<dbReference type="Gramene" id="OB04G12310.1">
    <property type="protein sequence ID" value="OB04G12310.1"/>
    <property type="gene ID" value="OB04G12310"/>
</dbReference>
<dbReference type="HOGENOM" id="CLU_2889413_0_0_1"/>
<reference evidence="1" key="1">
    <citation type="journal article" date="2013" name="Nat. Commun.">
        <title>Whole-genome sequencing of Oryza brachyantha reveals mechanisms underlying Oryza genome evolution.</title>
        <authorList>
            <person name="Chen J."/>
            <person name="Huang Q."/>
            <person name="Gao D."/>
            <person name="Wang J."/>
            <person name="Lang Y."/>
            <person name="Liu T."/>
            <person name="Li B."/>
            <person name="Bai Z."/>
            <person name="Luis Goicoechea J."/>
            <person name="Liang C."/>
            <person name="Chen C."/>
            <person name="Zhang W."/>
            <person name="Sun S."/>
            <person name="Liao Y."/>
            <person name="Zhang X."/>
            <person name="Yang L."/>
            <person name="Song C."/>
            <person name="Wang M."/>
            <person name="Shi J."/>
            <person name="Liu G."/>
            <person name="Liu J."/>
            <person name="Zhou H."/>
            <person name="Zhou W."/>
            <person name="Yu Q."/>
            <person name="An N."/>
            <person name="Chen Y."/>
            <person name="Cai Q."/>
            <person name="Wang B."/>
            <person name="Liu B."/>
            <person name="Min J."/>
            <person name="Huang Y."/>
            <person name="Wu H."/>
            <person name="Li Z."/>
            <person name="Zhang Y."/>
            <person name="Yin Y."/>
            <person name="Song W."/>
            <person name="Jiang J."/>
            <person name="Jackson S.A."/>
            <person name="Wing R.A."/>
            <person name="Wang J."/>
            <person name="Chen M."/>
        </authorList>
    </citation>
    <scope>NUCLEOTIDE SEQUENCE [LARGE SCALE GENOMIC DNA]</scope>
    <source>
        <strain evidence="1">cv. IRGC 101232</strain>
    </source>
</reference>
<protein>
    <submittedName>
        <fullName evidence="1">Uncharacterized protein</fullName>
    </submittedName>
</protein>
<name>J3LVQ6_ORYBR</name>
<keyword evidence="2" id="KW-1185">Reference proteome</keyword>
<dbReference type="AlphaFoldDB" id="J3LVQ6"/>
<evidence type="ECO:0000313" key="1">
    <source>
        <dbReference type="EnsemblPlants" id="OB04G12310.1"/>
    </source>
</evidence>
<dbReference type="EnsemblPlants" id="OB04G12310.1">
    <property type="protein sequence ID" value="OB04G12310.1"/>
    <property type="gene ID" value="OB04G12310"/>
</dbReference>
<reference evidence="1" key="2">
    <citation type="submission" date="2013-04" db="UniProtKB">
        <authorList>
            <consortium name="EnsemblPlants"/>
        </authorList>
    </citation>
    <scope>IDENTIFICATION</scope>
</reference>
<accession>J3LVQ6</accession>
<evidence type="ECO:0000313" key="2">
    <source>
        <dbReference type="Proteomes" id="UP000006038"/>
    </source>
</evidence>